<keyword evidence="14" id="KW-1185">Reference proteome</keyword>
<keyword evidence="4" id="KW-0813">Transport</keyword>
<evidence type="ECO:0000256" key="10">
    <source>
        <dbReference type="ARBA" id="ARBA00030646"/>
    </source>
</evidence>
<evidence type="ECO:0000256" key="4">
    <source>
        <dbReference type="ARBA" id="ARBA00022448"/>
    </source>
</evidence>
<evidence type="ECO:0000256" key="8">
    <source>
        <dbReference type="ARBA" id="ARBA00023065"/>
    </source>
</evidence>
<dbReference type="SUPFAM" id="SSF103473">
    <property type="entry name" value="MFS general substrate transporter"/>
    <property type="match status" value="1"/>
</dbReference>
<evidence type="ECO:0000256" key="5">
    <source>
        <dbReference type="ARBA" id="ARBA00022475"/>
    </source>
</evidence>
<protein>
    <recommendedName>
        <fullName evidence="3">Molybdate-anion transporter</fullName>
    </recommendedName>
    <alternativeName>
        <fullName evidence="10">Major facilitator superfamily domain-containing protein 5</fullName>
    </alternativeName>
    <alternativeName>
        <fullName evidence="11">Molybdate transporter 2 homolog</fullName>
    </alternativeName>
</protein>
<evidence type="ECO:0000256" key="9">
    <source>
        <dbReference type="ARBA" id="ARBA00023136"/>
    </source>
</evidence>
<evidence type="ECO:0000313" key="14">
    <source>
        <dbReference type="Proteomes" id="UP001218218"/>
    </source>
</evidence>
<dbReference type="Proteomes" id="UP001218218">
    <property type="component" value="Unassembled WGS sequence"/>
</dbReference>
<feature type="transmembrane region" description="Helical" evidence="12">
    <location>
        <begin position="103"/>
        <end position="125"/>
    </location>
</feature>
<dbReference type="AlphaFoldDB" id="A0AAD6ZVM8"/>
<keyword evidence="8" id="KW-0406">Ion transport</keyword>
<sequence length="413" mass="43878">MSASTSHALPQSDLSTIMGRATLVNGLVATGAGVFSNQLVGFTGSFASPFIASGALLILAWAVIRGSWIENYDSTNTDPGASDPLQLARLRTALRIVREDSRLLVLGLTQTCFEGSMYLFVFLWVPVLQEHSLLGMMLGSVLYTYLVAISPESSLMAHAKLSSAVCALALAVSISQPDERARFWVFCVFEACVGLYYPLQDTLPSALIANEHRETLSSLFRVPLNVFVVGVADARGAVLTASALMLGFSSVMTGAVIVSRVEGGRWAGGSAECSGARHPAFPTRATPSSNRPRARISVVGEIDSPSRSASLPHFLSLPALIDSPAPFPSGPCTSTLHATLLALPVSTRAWPFSALLPSVPPHLPLPSSRADADAEPFLPYSLLTRRRQAARGDPEATSLFLPHLMTCGRSSRA</sequence>
<comment type="caution">
    <text evidence="13">The sequence shown here is derived from an EMBL/GenBank/DDBJ whole genome shotgun (WGS) entry which is preliminary data.</text>
</comment>
<dbReference type="Pfam" id="PF05631">
    <property type="entry name" value="MFS_5"/>
    <property type="match status" value="1"/>
</dbReference>
<feature type="transmembrane region" description="Helical" evidence="12">
    <location>
        <begin position="46"/>
        <end position="64"/>
    </location>
</feature>
<name>A0AAD6ZVM8_9AGAR</name>
<evidence type="ECO:0000256" key="3">
    <source>
        <dbReference type="ARBA" id="ARBA00021242"/>
    </source>
</evidence>
<evidence type="ECO:0000256" key="1">
    <source>
        <dbReference type="ARBA" id="ARBA00003019"/>
    </source>
</evidence>
<evidence type="ECO:0000256" key="6">
    <source>
        <dbReference type="ARBA" id="ARBA00022692"/>
    </source>
</evidence>
<evidence type="ECO:0000256" key="12">
    <source>
        <dbReference type="SAM" id="Phobius"/>
    </source>
</evidence>
<dbReference type="PANTHER" id="PTHR23516:SF1">
    <property type="entry name" value="MOLYBDATE-ANION TRANSPORTER"/>
    <property type="match status" value="1"/>
</dbReference>
<gene>
    <name evidence="13" type="ORF">DFH08DRAFT_1082094</name>
</gene>
<dbReference type="EMBL" id="JARIHO010000025">
    <property type="protein sequence ID" value="KAJ7342528.1"/>
    <property type="molecule type" value="Genomic_DNA"/>
</dbReference>
<accession>A0AAD6ZVM8</accession>
<comment type="subcellular location">
    <subcellularLocation>
        <location evidence="2">Cell membrane</location>
        <topology evidence="2">Multi-pass membrane protein</topology>
    </subcellularLocation>
</comment>
<keyword evidence="7 12" id="KW-1133">Transmembrane helix</keyword>
<keyword evidence="9 12" id="KW-0472">Membrane</keyword>
<dbReference type="InterPro" id="IPR008509">
    <property type="entry name" value="MOT2/MFSD5"/>
</dbReference>
<reference evidence="13" key="1">
    <citation type="submission" date="2023-03" db="EMBL/GenBank/DDBJ databases">
        <title>Massive genome expansion in bonnet fungi (Mycena s.s.) driven by repeated elements and novel gene families across ecological guilds.</title>
        <authorList>
            <consortium name="Lawrence Berkeley National Laboratory"/>
            <person name="Harder C.B."/>
            <person name="Miyauchi S."/>
            <person name="Viragh M."/>
            <person name="Kuo A."/>
            <person name="Thoen E."/>
            <person name="Andreopoulos B."/>
            <person name="Lu D."/>
            <person name="Skrede I."/>
            <person name="Drula E."/>
            <person name="Henrissat B."/>
            <person name="Morin E."/>
            <person name="Kohler A."/>
            <person name="Barry K."/>
            <person name="LaButti K."/>
            <person name="Morin E."/>
            <person name="Salamov A."/>
            <person name="Lipzen A."/>
            <person name="Mereny Z."/>
            <person name="Hegedus B."/>
            <person name="Baldrian P."/>
            <person name="Stursova M."/>
            <person name="Weitz H."/>
            <person name="Taylor A."/>
            <person name="Grigoriev I.V."/>
            <person name="Nagy L.G."/>
            <person name="Martin F."/>
            <person name="Kauserud H."/>
        </authorList>
    </citation>
    <scope>NUCLEOTIDE SEQUENCE</scope>
    <source>
        <strain evidence="13">CBHHK002</strain>
    </source>
</reference>
<dbReference type="GO" id="GO:0006811">
    <property type="term" value="P:monoatomic ion transport"/>
    <property type="evidence" value="ECO:0007669"/>
    <property type="project" value="UniProtKB-KW"/>
</dbReference>
<evidence type="ECO:0000256" key="11">
    <source>
        <dbReference type="ARBA" id="ARBA00032555"/>
    </source>
</evidence>
<evidence type="ECO:0000256" key="7">
    <source>
        <dbReference type="ARBA" id="ARBA00022989"/>
    </source>
</evidence>
<keyword evidence="5" id="KW-1003">Cell membrane</keyword>
<evidence type="ECO:0000313" key="13">
    <source>
        <dbReference type="EMBL" id="KAJ7342528.1"/>
    </source>
</evidence>
<dbReference type="InterPro" id="IPR036259">
    <property type="entry name" value="MFS_trans_sf"/>
</dbReference>
<proteinExistence type="predicted"/>
<dbReference type="Gene3D" id="1.20.1250.20">
    <property type="entry name" value="MFS general substrate transporter like domains"/>
    <property type="match status" value="1"/>
</dbReference>
<comment type="function">
    <text evidence="1">Mediates high-affinity intracellular uptake of the rare oligo-element molybdenum.</text>
</comment>
<organism evidence="13 14">
    <name type="scientific">Mycena albidolilacea</name>
    <dbReference type="NCBI Taxonomy" id="1033008"/>
    <lineage>
        <taxon>Eukaryota</taxon>
        <taxon>Fungi</taxon>
        <taxon>Dikarya</taxon>
        <taxon>Basidiomycota</taxon>
        <taxon>Agaricomycotina</taxon>
        <taxon>Agaricomycetes</taxon>
        <taxon>Agaricomycetidae</taxon>
        <taxon>Agaricales</taxon>
        <taxon>Marasmiineae</taxon>
        <taxon>Mycenaceae</taxon>
        <taxon>Mycena</taxon>
    </lineage>
</organism>
<dbReference type="GO" id="GO:0005886">
    <property type="term" value="C:plasma membrane"/>
    <property type="evidence" value="ECO:0007669"/>
    <property type="project" value="UniProtKB-SubCell"/>
</dbReference>
<dbReference type="GO" id="GO:0015098">
    <property type="term" value="F:molybdate ion transmembrane transporter activity"/>
    <property type="evidence" value="ECO:0007669"/>
    <property type="project" value="InterPro"/>
</dbReference>
<dbReference type="PANTHER" id="PTHR23516">
    <property type="entry name" value="SAM (S-ADENOSYL METHIONINE) TRANSPORTER"/>
    <property type="match status" value="1"/>
</dbReference>
<evidence type="ECO:0000256" key="2">
    <source>
        <dbReference type="ARBA" id="ARBA00004651"/>
    </source>
</evidence>
<keyword evidence="6 12" id="KW-0812">Transmembrane</keyword>